<dbReference type="AlphaFoldDB" id="A0A4Y2A268"/>
<gene>
    <name evidence="2" type="ORF">AVEN_159389_1</name>
</gene>
<keyword evidence="3" id="KW-1185">Reference proteome</keyword>
<sequence length="91" mass="9623">MSLLLASESVKSLVNQDSAQLADLVYSPSSGRQRSPTISSVQPISSSNLSATSSRPLILKDAPIQELFQNLKNIINGGTTTATKGGKSKYK</sequence>
<evidence type="ECO:0000256" key="1">
    <source>
        <dbReference type="SAM" id="MobiDB-lite"/>
    </source>
</evidence>
<dbReference type="EMBL" id="BGPR01000003">
    <property type="protein sequence ID" value="GBL73366.1"/>
    <property type="molecule type" value="Genomic_DNA"/>
</dbReference>
<evidence type="ECO:0000313" key="3">
    <source>
        <dbReference type="Proteomes" id="UP000499080"/>
    </source>
</evidence>
<comment type="caution">
    <text evidence="2">The sequence shown here is derived from an EMBL/GenBank/DDBJ whole genome shotgun (WGS) entry which is preliminary data.</text>
</comment>
<protein>
    <submittedName>
        <fullName evidence="2">Uncharacterized protein</fullName>
    </submittedName>
</protein>
<organism evidence="2 3">
    <name type="scientific">Araneus ventricosus</name>
    <name type="common">Orbweaver spider</name>
    <name type="synonym">Epeira ventricosa</name>
    <dbReference type="NCBI Taxonomy" id="182803"/>
    <lineage>
        <taxon>Eukaryota</taxon>
        <taxon>Metazoa</taxon>
        <taxon>Ecdysozoa</taxon>
        <taxon>Arthropoda</taxon>
        <taxon>Chelicerata</taxon>
        <taxon>Arachnida</taxon>
        <taxon>Araneae</taxon>
        <taxon>Araneomorphae</taxon>
        <taxon>Entelegynae</taxon>
        <taxon>Araneoidea</taxon>
        <taxon>Araneidae</taxon>
        <taxon>Araneus</taxon>
    </lineage>
</organism>
<feature type="region of interest" description="Disordered" evidence="1">
    <location>
        <begin position="25"/>
        <end position="51"/>
    </location>
</feature>
<name>A0A4Y2A268_ARAVE</name>
<evidence type="ECO:0000313" key="2">
    <source>
        <dbReference type="EMBL" id="GBL73366.1"/>
    </source>
</evidence>
<feature type="compositionally biased region" description="Polar residues" evidence="1">
    <location>
        <begin position="27"/>
        <end position="51"/>
    </location>
</feature>
<accession>A0A4Y2A268</accession>
<dbReference type="Proteomes" id="UP000499080">
    <property type="component" value="Unassembled WGS sequence"/>
</dbReference>
<reference evidence="2 3" key="1">
    <citation type="journal article" date="2019" name="Sci. Rep.">
        <title>Orb-weaving spider Araneus ventricosus genome elucidates the spidroin gene catalogue.</title>
        <authorList>
            <person name="Kono N."/>
            <person name="Nakamura H."/>
            <person name="Ohtoshi R."/>
            <person name="Moran D.A.P."/>
            <person name="Shinohara A."/>
            <person name="Yoshida Y."/>
            <person name="Fujiwara M."/>
            <person name="Mori M."/>
            <person name="Tomita M."/>
            <person name="Arakawa K."/>
        </authorList>
    </citation>
    <scope>NUCLEOTIDE SEQUENCE [LARGE SCALE GENOMIC DNA]</scope>
</reference>
<proteinExistence type="predicted"/>